<evidence type="ECO:0000256" key="8">
    <source>
        <dbReference type="ARBA" id="ARBA00023125"/>
    </source>
</evidence>
<name>A0ABM8ZNC8_9VIBR</name>
<keyword evidence="14" id="KW-1185">Reference proteome</keyword>
<evidence type="ECO:0000256" key="3">
    <source>
        <dbReference type="ARBA" id="ARBA00008316"/>
    </source>
</evidence>
<dbReference type="InterPro" id="IPR036251">
    <property type="entry name" value="Arg_repress_C_sf"/>
</dbReference>
<evidence type="ECO:0000256" key="5">
    <source>
        <dbReference type="ARBA" id="ARBA00022490"/>
    </source>
</evidence>
<evidence type="ECO:0000256" key="2">
    <source>
        <dbReference type="ARBA" id="ARBA00005040"/>
    </source>
</evidence>
<organism evidence="13 14">
    <name type="scientific">Vibrio hippocampi</name>
    <dbReference type="NCBI Taxonomy" id="654686"/>
    <lineage>
        <taxon>Bacteria</taxon>
        <taxon>Pseudomonadati</taxon>
        <taxon>Pseudomonadota</taxon>
        <taxon>Gammaproteobacteria</taxon>
        <taxon>Vibrionales</taxon>
        <taxon>Vibrionaceae</taxon>
        <taxon>Vibrio</taxon>
    </lineage>
</organism>
<keyword evidence="10" id="KW-0028">Amino-acid biosynthesis</keyword>
<comment type="caution">
    <text evidence="13">The sequence shown here is derived from an EMBL/GenBank/DDBJ whole genome shotgun (WGS) entry which is preliminary data.</text>
</comment>
<dbReference type="EMBL" id="CAKLCM010000003">
    <property type="protein sequence ID" value="CAH0529811.1"/>
    <property type="molecule type" value="Genomic_DNA"/>
</dbReference>
<evidence type="ECO:0000256" key="9">
    <source>
        <dbReference type="ARBA" id="ARBA00023163"/>
    </source>
</evidence>
<keyword evidence="9 10" id="KW-0804">Transcription</keyword>
<dbReference type="InterPro" id="IPR020900">
    <property type="entry name" value="Arg_repress_DNA-bd"/>
</dbReference>
<dbReference type="Gene3D" id="1.10.10.10">
    <property type="entry name" value="Winged helix-like DNA-binding domain superfamily/Winged helix DNA-binding domain"/>
    <property type="match status" value="1"/>
</dbReference>
<dbReference type="Gene3D" id="3.30.1360.40">
    <property type="match status" value="1"/>
</dbReference>
<keyword evidence="10" id="KW-0678">Repressor</keyword>
<dbReference type="PANTHER" id="PTHR34471">
    <property type="entry name" value="ARGININE REPRESSOR"/>
    <property type="match status" value="1"/>
</dbReference>
<evidence type="ECO:0000313" key="13">
    <source>
        <dbReference type="EMBL" id="CAH0529811.1"/>
    </source>
</evidence>
<comment type="subcellular location">
    <subcellularLocation>
        <location evidence="1 10">Cytoplasm</location>
    </subcellularLocation>
</comment>
<dbReference type="PANTHER" id="PTHR34471:SF1">
    <property type="entry name" value="ARGININE REPRESSOR"/>
    <property type="match status" value="1"/>
</dbReference>
<dbReference type="PRINTS" id="PR01467">
    <property type="entry name" value="ARGREPRESSOR"/>
</dbReference>
<evidence type="ECO:0000259" key="11">
    <source>
        <dbReference type="Pfam" id="PF01316"/>
    </source>
</evidence>
<keyword evidence="6 10" id="KW-0055">Arginine biosynthesis</keyword>
<feature type="domain" description="Arginine repressor C-terminal" evidence="12">
    <location>
        <begin position="97"/>
        <end position="147"/>
    </location>
</feature>
<evidence type="ECO:0000256" key="7">
    <source>
        <dbReference type="ARBA" id="ARBA00023015"/>
    </source>
</evidence>
<comment type="similarity">
    <text evidence="3 10">Belongs to the ArgR family.</text>
</comment>
<comment type="function">
    <text evidence="10">Regulates arginine biosynthesis genes.</text>
</comment>
<gene>
    <name evidence="13" type="primary">argR_2</name>
    <name evidence="10" type="synonym">argR</name>
    <name evidence="13" type="ORF">VHP8226_03567</name>
</gene>
<evidence type="ECO:0000256" key="1">
    <source>
        <dbReference type="ARBA" id="ARBA00004496"/>
    </source>
</evidence>
<dbReference type="Pfam" id="PF02863">
    <property type="entry name" value="Arg_repressor_C"/>
    <property type="match status" value="1"/>
</dbReference>
<evidence type="ECO:0000256" key="6">
    <source>
        <dbReference type="ARBA" id="ARBA00022571"/>
    </source>
</evidence>
<feature type="domain" description="Arginine repressor DNA-binding" evidence="11">
    <location>
        <begin position="21"/>
        <end position="82"/>
    </location>
</feature>
<evidence type="ECO:0000256" key="4">
    <source>
        <dbReference type="ARBA" id="ARBA00021148"/>
    </source>
</evidence>
<accession>A0ABM8ZNC8</accession>
<dbReference type="InterPro" id="IPR036390">
    <property type="entry name" value="WH_DNA-bd_sf"/>
</dbReference>
<dbReference type="RefSeq" id="WP_237486373.1">
    <property type="nucleotide sequence ID" value="NZ_CAKLCM010000003.1"/>
</dbReference>
<evidence type="ECO:0000259" key="12">
    <source>
        <dbReference type="Pfam" id="PF02863"/>
    </source>
</evidence>
<evidence type="ECO:0000256" key="10">
    <source>
        <dbReference type="HAMAP-Rule" id="MF_00173"/>
    </source>
</evidence>
<evidence type="ECO:0000313" key="14">
    <source>
        <dbReference type="Proteomes" id="UP000838160"/>
    </source>
</evidence>
<keyword evidence="8 10" id="KW-0238">DNA-binding</keyword>
<dbReference type="Proteomes" id="UP000838160">
    <property type="component" value="Unassembled WGS sequence"/>
</dbReference>
<proteinExistence type="inferred from homology"/>
<reference evidence="13" key="1">
    <citation type="submission" date="2021-12" db="EMBL/GenBank/DDBJ databases">
        <authorList>
            <person name="Rodrigo-Torres L."/>
            <person name="Arahal R. D."/>
            <person name="Lucena T."/>
        </authorList>
    </citation>
    <scope>NUCLEOTIDE SEQUENCE</scope>
    <source>
        <strain evidence="13">CECT 8226</strain>
    </source>
</reference>
<dbReference type="Pfam" id="PF01316">
    <property type="entry name" value="Arg_repressor"/>
    <property type="match status" value="1"/>
</dbReference>
<dbReference type="InterPro" id="IPR020899">
    <property type="entry name" value="Arg_repress_C"/>
</dbReference>
<dbReference type="HAMAP" id="MF_00173">
    <property type="entry name" value="Arg_repressor"/>
    <property type="match status" value="1"/>
</dbReference>
<protein>
    <recommendedName>
        <fullName evidence="4 10">Arginine repressor</fullName>
    </recommendedName>
</protein>
<dbReference type="SUPFAM" id="SSF46785">
    <property type="entry name" value="Winged helix' DNA-binding domain"/>
    <property type="match status" value="1"/>
</dbReference>
<comment type="pathway">
    <text evidence="2 10">Amino-acid biosynthesis; L-arginine biosynthesis [regulation].</text>
</comment>
<dbReference type="InterPro" id="IPR001669">
    <property type="entry name" value="Arg_repress"/>
</dbReference>
<dbReference type="SUPFAM" id="SSF55252">
    <property type="entry name" value="C-terminal domain of arginine repressor"/>
    <property type="match status" value="1"/>
</dbReference>
<dbReference type="InterPro" id="IPR036388">
    <property type="entry name" value="WH-like_DNA-bd_sf"/>
</dbReference>
<sequence>MSETLDTFRIKHTEDNVVSKEVVKQLLQQKSFASQSEICKALNEMGYTGINQSRISRWLSQLGVTKGTNSNGRRVYCVTSETAPVKVNSAVSSQIEFVTHNQMMVVVKTNPASAQLVARMIDTEPHPEILGTVGGNDTVLVIPHDVGNIVLCENIVRKRLGLQEI</sequence>
<keyword evidence="7 10" id="KW-0805">Transcription regulation</keyword>
<keyword evidence="5 10" id="KW-0963">Cytoplasm</keyword>